<evidence type="ECO:0000256" key="7">
    <source>
        <dbReference type="ARBA" id="ARBA00022806"/>
    </source>
</evidence>
<evidence type="ECO:0000313" key="12">
    <source>
        <dbReference type="EMBL" id="NEW07862.1"/>
    </source>
</evidence>
<keyword evidence="3" id="KW-0540">Nuclease</keyword>
<dbReference type="InterPro" id="IPR006474">
    <property type="entry name" value="Helicase_Cas3_CRISPR-ass_core"/>
</dbReference>
<dbReference type="SMART" id="SM00487">
    <property type="entry name" value="DEXDc"/>
    <property type="match status" value="1"/>
</dbReference>
<dbReference type="Gene3D" id="3.40.50.300">
    <property type="entry name" value="P-loop containing nucleotide triphosphate hydrolases"/>
    <property type="match status" value="2"/>
</dbReference>
<dbReference type="InterPro" id="IPR014001">
    <property type="entry name" value="Helicase_ATP-bd"/>
</dbReference>
<evidence type="ECO:0000256" key="2">
    <source>
        <dbReference type="ARBA" id="ARBA00009046"/>
    </source>
</evidence>
<dbReference type="Pfam" id="PF00270">
    <property type="entry name" value="DEAD"/>
    <property type="match status" value="1"/>
</dbReference>
<dbReference type="AlphaFoldDB" id="A0A6G4A0E5"/>
<keyword evidence="8" id="KW-0067">ATP-binding</keyword>
<comment type="caution">
    <text evidence="12">The sequence shown here is derived from an EMBL/GenBank/DDBJ whole genome shotgun (WGS) entry which is preliminary data.</text>
</comment>
<dbReference type="CDD" id="cd09641">
    <property type="entry name" value="Cas3''_I"/>
    <property type="match status" value="1"/>
</dbReference>
<evidence type="ECO:0000256" key="5">
    <source>
        <dbReference type="ARBA" id="ARBA00022741"/>
    </source>
</evidence>
<dbReference type="NCBIfam" id="TIGR01596">
    <property type="entry name" value="cas3_HD"/>
    <property type="match status" value="1"/>
</dbReference>
<dbReference type="GO" id="GO:0046872">
    <property type="term" value="F:metal ion binding"/>
    <property type="evidence" value="ECO:0007669"/>
    <property type="project" value="UniProtKB-KW"/>
</dbReference>
<dbReference type="EMBL" id="JAAIKC010000006">
    <property type="protein sequence ID" value="NEW07862.1"/>
    <property type="molecule type" value="Genomic_DNA"/>
</dbReference>
<dbReference type="Gene3D" id="1.10.3210.30">
    <property type="match status" value="1"/>
</dbReference>
<proteinExistence type="inferred from homology"/>
<reference evidence="12" key="1">
    <citation type="submission" date="2020-02" db="EMBL/GenBank/DDBJ databases">
        <authorList>
            <person name="Shen X.-R."/>
            <person name="Zhang Y.-X."/>
        </authorList>
    </citation>
    <scope>NUCLEOTIDE SEQUENCE</scope>
    <source>
        <strain evidence="12">SYP-B3998</strain>
    </source>
</reference>
<dbReference type="InterPro" id="IPR038257">
    <property type="entry name" value="CRISPR-assoc_Cas3_HD_sf"/>
</dbReference>
<dbReference type="GO" id="GO:0003676">
    <property type="term" value="F:nucleic acid binding"/>
    <property type="evidence" value="ECO:0007669"/>
    <property type="project" value="InterPro"/>
</dbReference>
<dbReference type="PROSITE" id="PS51643">
    <property type="entry name" value="HD_CAS3"/>
    <property type="match status" value="1"/>
</dbReference>
<dbReference type="GO" id="GO:0004386">
    <property type="term" value="F:helicase activity"/>
    <property type="evidence" value="ECO:0007669"/>
    <property type="project" value="UniProtKB-KW"/>
</dbReference>
<evidence type="ECO:0000256" key="6">
    <source>
        <dbReference type="ARBA" id="ARBA00022801"/>
    </source>
</evidence>
<dbReference type="PROSITE" id="PS51192">
    <property type="entry name" value="HELICASE_ATP_BIND_1"/>
    <property type="match status" value="1"/>
</dbReference>
<dbReference type="InterPro" id="IPR006483">
    <property type="entry name" value="CRISPR-assoc_Cas3_HD"/>
</dbReference>
<dbReference type="GO" id="GO:0051607">
    <property type="term" value="P:defense response to virus"/>
    <property type="evidence" value="ECO:0007669"/>
    <property type="project" value="UniProtKB-KW"/>
</dbReference>
<dbReference type="SUPFAM" id="SSF52540">
    <property type="entry name" value="P-loop containing nucleoside triphosphate hydrolases"/>
    <property type="match status" value="1"/>
</dbReference>
<evidence type="ECO:0000259" key="10">
    <source>
        <dbReference type="PROSITE" id="PS51192"/>
    </source>
</evidence>
<evidence type="ECO:0000256" key="9">
    <source>
        <dbReference type="ARBA" id="ARBA00023118"/>
    </source>
</evidence>
<dbReference type="InterPro" id="IPR011545">
    <property type="entry name" value="DEAD/DEAH_box_helicase_dom"/>
</dbReference>
<dbReference type="RefSeq" id="WP_163949566.1">
    <property type="nucleotide sequence ID" value="NZ_JAAIKC010000006.1"/>
</dbReference>
<dbReference type="NCBIfam" id="TIGR01587">
    <property type="entry name" value="cas3_core"/>
    <property type="match status" value="1"/>
</dbReference>
<keyword evidence="6" id="KW-0378">Hydrolase</keyword>
<comment type="similarity">
    <text evidence="2">In the central section; belongs to the CRISPR-associated helicase Cas3 family.</text>
</comment>
<accession>A0A6G4A0E5</accession>
<feature type="domain" description="Helicase ATP-binding" evidence="10">
    <location>
        <begin position="330"/>
        <end position="538"/>
    </location>
</feature>
<organism evidence="12">
    <name type="scientific">Paenibacillus sp. SYP-B3998</name>
    <dbReference type="NCBI Taxonomy" id="2678564"/>
    <lineage>
        <taxon>Bacteria</taxon>
        <taxon>Bacillati</taxon>
        <taxon>Bacillota</taxon>
        <taxon>Bacilli</taxon>
        <taxon>Bacillales</taxon>
        <taxon>Paenibacillaceae</taxon>
        <taxon>Paenibacillus</taxon>
    </lineage>
</organism>
<keyword evidence="9" id="KW-0051">Antiviral defense</keyword>
<dbReference type="GO" id="GO:0005524">
    <property type="term" value="F:ATP binding"/>
    <property type="evidence" value="ECO:0007669"/>
    <property type="project" value="UniProtKB-KW"/>
</dbReference>
<dbReference type="Pfam" id="PF22590">
    <property type="entry name" value="Cas3-like_C_2"/>
    <property type="match status" value="1"/>
</dbReference>
<evidence type="ECO:0000256" key="4">
    <source>
        <dbReference type="ARBA" id="ARBA00022723"/>
    </source>
</evidence>
<keyword evidence="5" id="KW-0547">Nucleotide-binding</keyword>
<evidence type="ECO:0000259" key="11">
    <source>
        <dbReference type="PROSITE" id="PS51643"/>
    </source>
</evidence>
<dbReference type="Pfam" id="PF18019">
    <property type="entry name" value="Cas3_HD"/>
    <property type="match status" value="1"/>
</dbReference>
<dbReference type="InterPro" id="IPR027417">
    <property type="entry name" value="P-loop_NTPase"/>
</dbReference>
<name>A0A6G4A0E5_9BACL</name>
<dbReference type="GO" id="GO:0004518">
    <property type="term" value="F:nuclease activity"/>
    <property type="evidence" value="ECO:0007669"/>
    <property type="project" value="UniProtKB-KW"/>
</dbReference>
<keyword evidence="7" id="KW-0347">Helicase</keyword>
<protein>
    <submittedName>
        <fullName evidence="12">CRISPR-associated helicase Cas3</fullName>
    </submittedName>
</protein>
<keyword evidence="4" id="KW-0479">Metal-binding</keyword>
<evidence type="ECO:0000256" key="1">
    <source>
        <dbReference type="ARBA" id="ARBA00006847"/>
    </source>
</evidence>
<evidence type="ECO:0000256" key="3">
    <source>
        <dbReference type="ARBA" id="ARBA00022722"/>
    </source>
</evidence>
<comment type="similarity">
    <text evidence="1">In the N-terminal section; belongs to the CRISPR-associated nuclease Cas3-HD family.</text>
</comment>
<evidence type="ECO:0000256" key="8">
    <source>
        <dbReference type="ARBA" id="ARBA00022840"/>
    </source>
</evidence>
<sequence>MQAIGTYLIPGADKILLAHTPREGEDKLPETLIAHSDLVLSFAEKLSVVNGLTASMERAVQQLKVHDIGLEPAAQQQIRVWFTQAIYLHDLGKINPVFQKKKIRNKEIAKLDVTGDTKHALLSALLYLHILLPEVEQTVYASDFNRNRSVCKFMKHILYVFAYIISRHHTYLGHNEELVGELTRFEKDLQNLQEQLVRYPDYLHYYKDKTSLLEQLLDKNQSIVSQICVRQGERLAKIHSPFPFYVLSKLLYSTMVACDFYATHAYDTGIEFPFRYFGQDYPLEPILKSYKMTKLYHSVQTYRENPVASQLAPINKLRSELFLETEKQLQLQMKKQFIYYLEAPTGSGKTFMSLNLALQLLDGELGLNKLLYIFPFNALIEQTKQELDKIFPAEMQKRYRMSVVNSVTPIVTEQELWADQARTNDNDEEEPDWKPDYKDELMQRQMLQYPVTLTSHVNFFNYLFGMGRESNLAFTHLCNSVIILDEIQSYRNEIWKEIIHFLRAFAEILNMRIIIMSATLPQLDLLIEEQEVTTCVLVPQREHYFHNPLFRNRVTVHTDLLINYKEINEDQLLEAVQEVLEERKSTGRSTRLLIEFITKKTARSFYQRLQNLALGIPLYELTGDDNNLLRKKVLAQLGKDQDNNFLLPDAIVVATQVIEAGVDIDMDIGFKDISMLDSEEQFLGRINRSCLREDCHGYFFNMIEASKVYRKDWRTERDLRSPEYQRMLVEKDFKGFYALCMRRLNESRAKGNDDNWANFLRDVQQLNFPSVEKQMQLITNKTYTLFIEHDITYTDEQGDIVNLCGSEVWAEFKYWMKDKETNYEERMIKLSQVRAKLDHFTYVYGVQREANQGQPKIYDHIVGSLYYVRDGQKYMIWDELTGAMKFDRSAYMGDEESI</sequence>
<dbReference type="GO" id="GO:0016787">
    <property type="term" value="F:hydrolase activity"/>
    <property type="evidence" value="ECO:0007669"/>
    <property type="project" value="UniProtKB-KW"/>
</dbReference>
<feature type="domain" description="HD Cas3-type" evidence="11">
    <location>
        <begin position="25"/>
        <end position="261"/>
    </location>
</feature>
<gene>
    <name evidence="12" type="primary">cas3</name>
    <name evidence="12" type="ORF">GK047_17825</name>
</gene>
<dbReference type="InterPro" id="IPR054712">
    <property type="entry name" value="Cas3-like_dom"/>
</dbReference>